<evidence type="ECO:0000313" key="1">
    <source>
        <dbReference type="EMBL" id="RRH95250.1"/>
    </source>
</evidence>
<dbReference type="AlphaFoldDB" id="A0A3P3F9A7"/>
<gene>
    <name evidence="1" type="ORF">EH240_24915</name>
</gene>
<comment type="caution">
    <text evidence="1">The sequence shown here is derived from an EMBL/GenBank/DDBJ whole genome shotgun (WGS) entry which is preliminary data.</text>
</comment>
<accession>A0A3P3F9A7</accession>
<reference evidence="1 2" key="1">
    <citation type="submission" date="2018-11" db="EMBL/GenBank/DDBJ databases">
        <title>the genome of Mesorhizobium tamadayense DSM 28320.</title>
        <authorList>
            <person name="Gao J."/>
        </authorList>
    </citation>
    <scope>NUCLEOTIDE SEQUENCE [LARGE SCALE GENOMIC DNA]</scope>
    <source>
        <strain evidence="1 2">DSM 28320</strain>
    </source>
</reference>
<sequence length="95" mass="10941">MRIKVETRQDGGIDVPRRFCLNGDQVDVFEMVDQWFGADYRYCKVKGSDGALYILRHDELRSEWCLTMFASERAQAVTAKWISPKHSATVKGLLK</sequence>
<keyword evidence="2" id="KW-1185">Reference proteome</keyword>
<dbReference type="OrthoDB" id="1121317at2"/>
<organism evidence="1 2">
    <name type="scientific">Mesorhizobium tamadayense</name>
    <dbReference type="NCBI Taxonomy" id="425306"/>
    <lineage>
        <taxon>Bacteria</taxon>
        <taxon>Pseudomonadati</taxon>
        <taxon>Pseudomonadota</taxon>
        <taxon>Alphaproteobacteria</taxon>
        <taxon>Hyphomicrobiales</taxon>
        <taxon>Phyllobacteriaceae</taxon>
        <taxon>Mesorhizobium</taxon>
    </lineage>
</organism>
<evidence type="ECO:0000313" key="2">
    <source>
        <dbReference type="Proteomes" id="UP000273786"/>
    </source>
</evidence>
<name>A0A3P3F9A7_9HYPH</name>
<proteinExistence type="predicted"/>
<dbReference type="RefSeq" id="WP_125003580.1">
    <property type="nucleotide sequence ID" value="NZ_RQXT01000037.1"/>
</dbReference>
<protein>
    <submittedName>
        <fullName evidence="1">Uncharacterized protein</fullName>
    </submittedName>
</protein>
<dbReference type="Proteomes" id="UP000273786">
    <property type="component" value="Unassembled WGS sequence"/>
</dbReference>
<dbReference type="EMBL" id="RQXT01000037">
    <property type="protein sequence ID" value="RRH95250.1"/>
    <property type="molecule type" value="Genomic_DNA"/>
</dbReference>